<keyword evidence="5" id="KW-1185">Reference proteome</keyword>
<dbReference type="PANTHER" id="PTHR44591:SF3">
    <property type="entry name" value="RESPONSE REGULATORY DOMAIN-CONTAINING PROTEIN"/>
    <property type="match status" value="1"/>
</dbReference>
<sequence length="119" mass="12936">MDDDEDNRTALRELLEDSGSRITTAANVSDALAKFEREVPDVLLSDIGMPGDDGLELIRRVRARSKREGGDVPAAALTGRVRGEDRRAALRAGFMRHVSKPVDPNELIEIVSALARLAA</sequence>
<evidence type="ECO:0000313" key="5">
    <source>
        <dbReference type="Proteomes" id="UP001374803"/>
    </source>
</evidence>
<protein>
    <submittedName>
        <fullName evidence="4">Response regulator</fullName>
    </submittedName>
</protein>
<organism evidence="4 5">
    <name type="scientific">Pendulispora rubella</name>
    <dbReference type="NCBI Taxonomy" id="2741070"/>
    <lineage>
        <taxon>Bacteria</taxon>
        <taxon>Pseudomonadati</taxon>
        <taxon>Myxococcota</taxon>
        <taxon>Myxococcia</taxon>
        <taxon>Myxococcales</taxon>
        <taxon>Sorangiineae</taxon>
        <taxon>Pendulisporaceae</taxon>
        <taxon>Pendulispora</taxon>
    </lineage>
</organism>
<dbReference type="InterPro" id="IPR001789">
    <property type="entry name" value="Sig_transdc_resp-reg_receiver"/>
</dbReference>
<dbReference type="Pfam" id="PF00072">
    <property type="entry name" value="Response_reg"/>
    <property type="match status" value="1"/>
</dbReference>
<feature type="modified residue" description="4-aspartylphosphate" evidence="2">
    <location>
        <position position="46"/>
    </location>
</feature>
<proteinExistence type="predicted"/>
<dbReference type="InterPro" id="IPR011006">
    <property type="entry name" value="CheY-like_superfamily"/>
</dbReference>
<dbReference type="Gene3D" id="3.40.50.2300">
    <property type="match status" value="1"/>
</dbReference>
<evidence type="ECO:0000313" key="4">
    <source>
        <dbReference type="EMBL" id="WXB06706.1"/>
    </source>
</evidence>
<evidence type="ECO:0000256" key="1">
    <source>
        <dbReference type="ARBA" id="ARBA00022553"/>
    </source>
</evidence>
<dbReference type="PROSITE" id="PS50110">
    <property type="entry name" value="RESPONSE_REGULATORY"/>
    <property type="match status" value="1"/>
</dbReference>
<dbReference type="SUPFAM" id="SSF52172">
    <property type="entry name" value="CheY-like"/>
    <property type="match status" value="1"/>
</dbReference>
<reference evidence="4" key="1">
    <citation type="submission" date="2021-12" db="EMBL/GenBank/DDBJ databases">
        <title>Discovery of the Pendulisporaceae a myxobacterial family with distinct sporulation behavior and unique specialized metabolism.</title>
        <authorList>
            <person name="Garcia R."/>
            <person name="Popoff A."/>
            <person name="Bader C.D."/>
            <person name="Loehr J."/>
            <person name="Walesch S."/>
            <person name="Walt C."/>
            <person name="Boldt J."/>
            <person name="Bunk B."/>
            <person name="Haeckl F.J.F.P.J."/>
            <person name="Gunesch A.P."/>
            <person name="Birkelbach J."/>
            <person name="Nuebel U."/>
            <person name="Pietschmann T."/>
            <person name="Bach T."/>
            <person name="Mueller R."/>
        </authorList>
    </citation>
    <scope>NUCLEOTIDE SEQUENCE</scope>
    <source>
        <strain evidence="4">MSr11367</strain>
    </source>
</reference>
<name>A0ABZ2LA82_9BACT</name>
<gene>
    <name evidence="4" type="ORF">LVJ94_05595</name>
</gene>
<dbReference type="SMART" id="SM00448">
    <property type="entry name" value="REC"/>
    <property type="match status" value="1"/>
</dbReference>
<feature type="domain" description="Response regulatory" evidence="3">
    <location>
        <begin position="1"/>
        <end position="115"/>
    </location>
</feature>
<keyword evidence="1 2" id="KW-0597">Phosphoprotein</keyword>
<evidence type="ECO:0000256" key="2">
    <source>
        <dbReference type="PROSITE-ProRule" id="PRU00169"/>
    </source>
</evidence>
<accession>A0ABZ2LA82</accession>
<dbReference type="PANTHER" id="PTHR44591">
    <property type="entry name" value="STRESS RESPONSE REGULATOR PROTEIN 1"/>
    <property type="match status" value="1"/>
</dbReference>
<dbReference type="EMBL" id="CP089983">
    <property type="protein sequence ID" value="WXB06706.1"/>
    <property type="molecule type" value="Genomic_DNA"/>
</dbReference>
<dbReference type="InterPro" id="IPR050595">
    <property type="entry name" value="Bact_response_regulator"/>
</dbReference>
<dbReference type="RefSeq" id="WP_394836362.1">
    <property type="nucleotide sequence ID" value="NZ_CP089929.1"/>
</dbReference>
<dbReference type="Proteomes" id="UP001374803">
    <property type="component" value="Chromosome"/>
</dbReference>
<evidence type="ECO:0000259" key="3">
    <source>
        <dbReference type="PROSITE" id="PS50110"/>
    </source>
</evidence>